<dbReference type="PANTHER" id="PTHR31503:SF22">
    <property type="entry name" value="VACUOLAR CALCIUM ION TRANSPORTER"/>
    <property type="match status" value="1"/>
</dbReference>
<dbReference type="Proteomes" id="UP000247702">
    <property type="component" value="Unassembled WGS sequence"/>
</dbReference>
<keyword evidence="9 10" id="KW-0472">Membrane</keyword>
<feature type="transmembrane region" description="Helical" evidence="10">
    <location>
        <begin position="236"/>
        <end position="256"/>
    </location>
</feature>
<dbReference type="AlphaFoldDB" id="A0A2Z6RYQ2"/>
<keyword evidence="3 10" id="KW-0813">Transport</keyword>
<evidence type="ECO:0000256" key="6">
    <source>
        <dbReference type="ARBA" id="ARBA00022837"/>
    </source>
</evidence>
<gene>
    <name evidence="13" type="ORF">RCL2_003038700</name>
    <name evidence="12" type="ORF">RclHR1_07870007</name>
</gene>
<dbReference type="InterPro" id="IPR004837">
    <property type="entry name" value="NaCa_Exmemb"/>
</dbReference>
<feature type="domain" description="Sodium/calcium exchanger membrane region" evidence="11">
    <location>
        <begin position="58"/>
        <end position="213"/>
    </location>
</feature>
<reference evidence="13" key="2">
    <citation type="submission" date="2019-10" db="EMBL/GenBank/DDBJ databases">
        <title>Conservation and host-specific expression of non-tandemly repeated heterogenous ribosome RNA gene in arbuscular mycorrhizal fungi.</title>
        <authorList>
            <person name="Maeda T."/>
            <person name="Kobayashi Y."/>
            <person name="Nakagawa T."/>
            <person name="Ezawa T."/>
            <person name="Yamaguchi K."/>
            <person name="Bino T."/>
            <person name="Nishimoto Y."/>
            <person name="Shigenobu S."/>
            <person name="Kawaguchi M."/>
        </authorList>
    </citation>
    <scope>NUCLEOTIDE SEQUENCE</scope>
    <source>
        <strain evidence="13">HR1</strain>
    </source>
</reference>
<dbReference type="InterPro" id="IPR044880">
    <property type="entry name" value="NCX_ion-bd_dom_sf"/>
</dbReference>
<evidence type="ECO:0000256" key="10">
    <source>
        <dbReference type="RuleBase" id="RU365028"/>
    </source>
</evidence>
<keyword evidence="4 10" id="KW-0109">Calcium transport</keyword>
<evidence type="ECO:0000256" key="9">
    <source>
        <dbReference type="ARBA" id="ARBA00023136"/>
    </source>
</evidence>
<dbReference type="Gene3D" id="1.20.1420.30">
    <property type="entry name" value="NCX, central ion-binding region"/>
    <property type="match status" value="1"/>
</dbReference>
<keyword evidence="10" id="KW-0050">Antiport</keyword>
<evidence type="ECO:0000256" key="1">
    <source>
        <dbReference type="ARBA" id="ARBA00004127"/>
    </source>
</evidence>
<dbReference type="GO" id="GO:0000329">
    <property type="term" value="C:fungal-type vacuole membrane"/>
    <property type="evidence" value="ECO:0007669"/>
    <property type="project" value="TreeGrafter"/>
</dbReference>
<dbReference type="PANTHER" id="PTHR31503">
    <property type="entry name" value="VACUOLAR CALCIUM ION TRANSPORTER"/>
    <property type="match status" value="1"/>
</dbReference>
<keyword evidence="7 10" id="KW-1133">Transmembrane helix</keyword>
<evidence type="ECO:0000256" key="5">
    <source>
        <dbReference type="ARBA" id="ARBA00022692"/>
    </source>
</evidence>
<dbReference type="STRING" id="94130.A0A2Z6RYQ2"/>
<comment type="caution">
    <text evidence="12">The sequence shown here is derived from an EMBL/GenBank/DDBJ whole genome shotgun (WGS) entry which is preliminary data.</text>
</comment>
<accession>A0A2Z6RYQ2</accession>
<protein>
    <recommendedName>
        <fullName evidence="10">Vacuolar calcium ion transporter</fullName>
    </recommendedName>
</protein>
<feature type="transmembrane region" description="Helical" evidence="10">
    <location>
        <begin position="91"/>
        <end position="111"/>
    </location>
</feature>
<comment type="subcellular location">
    <subcellularLocation>
        <location evidence="1">Endomembrane system</location>
        <topology evidence="1">Multi-pass membrane protein</topology>
    </subcellularLocation>
    <subcellularLocation>
        <location evidence="10">Vacuole membrane</location>
    </subcellularLocation>
</comment>
<comment type="function">
    <text evidence="10">Has a role in promoting intracellular calcium ion sequestration via the exchange of calcium ions for hydrogen ions across the vacuolar membrane. Involved also in manganese ion homeostasis via its uptake into the vacuole.</text>
</comment>
<evidence type="ECO:0000256" key="7">
    <source>
        <dbReference type="ARBA" id="ARBA00022989"/>
    </source>
</evidence>
<dbReference type="EMBL" id="BEXD01004189">
    <property type="protein sequence ID" value="GBC08024.1"/>
    <property type="molecule type" value="Genomic_DNA"/>
</dbReference>
<feature type="transmembrane region" description="Helical" evidence="10">
    <location>
        <begin position="197"/>
        <end position="215"/>
    </location>
</feature>
<evidence type="ECO:0000256" key="8">
    <source>
        <dbReference type="ARBA" id="ARBA00023065"/>
    </source>
</evidence>
<organism evidence="12 14">
    <name type="scientific">Rhizophagus clarus</name>
    <dbReference type="NCBI Taxonomy" id="94130"/>
    <lineage>
        <taxon>Eukaryota</taxon>
        <taxon>Fungi</taxon>
        <taxon>Fungi incertae sedis</taxon>
        <taxon>Mucoromycota</taxon>
        <taxon>Glomeromycotina</taxon>
        <taxon>Glomeromycetes</taxon>
        <taxon>Glomerales</taxon>
        <taxon>Glomeraceae</taxon>
        <taxon>Rhizophagus</taxon>
    </lineage>
</organism>
<keyword evidence="14" id="KW-1185">Reference proteome</keyword>
<reference evidence="12 14" key="1">
    <citation type="submission" date="2017-11" db="EMBL/GenBank/DDBJ databases">
        <title>The genome of Rhizophagus clarus HR1 reveals common genetic basis of auxotrophy among arbuscular mycorrhizal fungi.</title>
        <authorList>
            <person name="Kobayashi Y."/>
        </authorList>
    </citation>
    <scope>NUCLEOTIDE SEQUENCE [LARGE SCALE GENOMIC DNA]</scope>
    <source>
        <strain evidence="12 14">HR1</strain>
    </source>
</reference>
<evidence type="ECO:0000256" key="2">
    <source>
        <dbReference type="ARBA" id="ARBA00008170"/>
    </source>
</evidence>
<feature type="transmembrane region" description="Helical" evidence="10">
    <location>
        <begin position="310"/>
        <end position="331"/>
    </location>
</feature>
<dbReference type="GO" id="GO:0015369">
    <property type="term" value="F:calcium:proton antiporter activity"/>
    <property type="evidence" value="ECO:0007669"/>
    <property type="project" value="UniProtKB-UniRule"/>
</dbReference>
<keyword evidence="6 10" id="KW-0106">Calcium</keyword>
<evidence type="ECO:0000256" key="3">
    <source>
        <dbReference type="ARBA" id="ARBA00022448"/>
    </source>
</evidence>
<feature type="transmembrane region" description="Helical" evidence="10">
    <location>
        <begin position="59"/>
        <end position="79"/>
    </location>
</feature>
<dbReference type="NCBIfam" id="TIGR00378">
    <property type="entry name" value="cax"/>
    <property type="match status" value="1"/>
</dbReference>
<dbReference type="NCBIfam" id="TIGR00846">
    <property type="entry name" value="caca2"/>
    <property type="match status" value="1"/>
</dbReference>
<comment type="similarity">
    <text evidence="2 10">Belongs to the Ca(2+):cation antiporter (CaCA) (TC 2.A.19) family.</text>
</comment>
<dbReference type="GO" id="GO:0006874">
    <property type="term" value="P:intracellular calcium ion homeostasis"/>
    <property type="evidence" value="ECO:0007669"/>
    <property type="project" value="TreeGrafter"/>
</dbReference>
<dbReference type="GO" id="GO:0012505">
    <property type="term" value="C:endomembrane system"/>
    <property type="evidence" value="ECO:0007669"/>
    <property type="project" value="UniProtKB-SubCell"/>
</dbReference>
<dbReference type="Pfam" id="PF01699">
    <property type="entry name" value="Na_Ca_ex"/>
    <property type="match status" value="2"/>
</dbReference>
<sequence length="390" mass="42973">MSNLPESLTQSSTAPILGGSPYKVLKTMFNNSRMNLLYLLFVFIPLGYLAHGLKWGDTWIFILNFLAIIPSTRLIGFIIKDISQKYNNQSVGGLLNAVFGNTVELIVSIIALKEGQINIVQTFVLGSIISNLLLVLGLCFVAGGILHKKQKFNQTAAQTSSSLMTLACIGLIIPAAFNTSGSGKLRNEELTKLSHGTAIVLLIIYVLYLLFQLKTHTDYYKNMEEHDDDDEHEQQLNIVVSLFLFAVVTVAVVFSAKYLVDSIKGIIQSPQLNGSFVSLILLPIATNATVHTVTTTTIKNKMNLTISHAVGNSMQIALFVTPLLVIIGWIIGQDMTLFFQIFETIALFISVLLTNYLIQDGESNWLEGSLLLATYVIVGLAFFYNPNNIE</sequence>
<keyword evidence="10" id="KW-0926">Vacuole</keyword>
<feature type="transmembrane region" description="Helical" evidence="10">
    <location>
        <begin position="337"/>
        <end position="358"/>
    </location>
</feature>
<evidence type="ECO:0000256" key="4">
    <source>
        <dbReference type="ARBA" id="ARBA00022568"/>
    </source>
</evidence>
<dbReference type="InterPro" id="IPR004713">
    <property type="entry name" value="CaH_exchang"/>
</dbReference>
<proteinExistence type="inferred from homology"/>
<name>A0A2Z6RYQ2_9GLOM</name>
<evidence type="ECO:0000313" key="13">
    <source>
        <dbReference type="EMBL" id="GET04085.1"/>
    </source>
</evidence>
<evidence type="ECO:0000313" key="14">
    <source>
        <dbReference type="Proteomes" id="UP000247702"/>
    </source>
</evidence>
<dbReference type="InterPro" id="IPR004798">
    <property type="entry name" value="CAX-like"/>
</dbReference>
<keyword evidence="5 10" id="KW-0812">Transmembrane</keyword>
<feature type="transmembrane region" description="Helical" evidence="10">
    <location>
        <begin position="159"/>
        <end position="177"/>
    </location>
</feature>
<feature type="domain" description="Sodium/calcium exchanger membrane region" evidence="11">
    <location>
        <begin position="241"/>
        <end position="381"/>
    </location>
</feature>
<dbReference type="OrthoDB" id="1699231at2759"/>
<feature type="transmembrane region" description="Helical" evidence="10">
    <location>
        <begin position="123"/>
        <end position="147"/>
    </location>
</feature>
<dbReference type="Proteomes" id="UP000615446">
    <property type="component" value="Unassembled WGS sequence"/>
</dbReference>
<feature type="transmembrane region" description="Helical" evidence="10">
    <location>
        <begin position="276"/>
        <end position="298"/>
    </location>
</feature>
<feature type="transmembrane region" description="Helical" evidence="10">
    <location>
        <begin position="365"/>
        <end position="384"/>
    </location>
</feature>
<keyword evidence="8 10" id="KW-0406">Ion transport</keyword>
<dbReference type="EMBL" id="BLAL01000338">
    <property type="protein sequence ID" value="GET04085.1"/>
    <property type="molecule type" value="Genomic_DNA"/>
</dbReference>
<evidence type="ECO:0000313" key="12">
    <source>
        <dbReference type="EMBL" id="GBC08024.1"/>
    </source>
</evidence>
<feature type="transmembrane region" description="Helical" evidence="10">
    <location>
        <begin position="36"/>
        <end position="53"/>
    </location>
</feature>
<evidence type="ECO:0000259" key="11">
    <source>
        <dbReference type="Pfam" id="PF01699"/>
    </source>
</evidence>